<dbReference type="AlphaFoldDB" id="A0A8S2G2C7"/>
<organism evidence="1 3">
    <name type="scientific">Didymodactylos carnosus</name>
    <dbReference type="NCBI Taxonomy" id="1234261"/>
    <lineage>
        <taxon>Eukaryota</taxon>
        <taxon>Metazoa</taxon>
        <taxon>Spiralia</taxon>
        <taxon>Gnathifera</taxon>
        <taxon>Rotifera</taxon>
        <taxon>Eurotatoria</taxon>
        <taxon>Bdelloidea</taxon>
        <taxon>Philodinida</taxon>
        <taxon>Philodinidae</taxon>
        <taxon>Didymodactylos</taxon>
    </lineage>
</organism>
<proteinExistence type="predicted"/>
<protein>
    <submittedName>
        <fullName evidence="1">Uncharacterized protein</fullName>
    </submittedName>
</protein>
<gene>
    <name evidence="1" type="ORF">OVA965_LOCUS42917</name>
    <name evidence="2" type="ORF">TMI583_LOCUS44973</name>
</gene>
<dbReference type="Proteomes" id="UP000682733">
    <property type="component" value="Unassembled WGS sequence"/>
</dbReference>
<dbReference type="EMBL" id="CAJOBA010079082">
    <property type="protein sequence ID" value="CAF4432536.1"/>
    <property type="molecule type" value="Genomic_DNA"/>
</dbReference>
<evidence type="ECO:0000313" key="3">
    <source>
        <dbReference type="Proteomes" id="UP000677228"/>
    </source>
</evidence>
<dbReference type="EMBL" id="CAJNOK010054537">
    <property type="protein sequence ID" value="CAF1616073.1"/>
    <property type="molecule type" value="Genomic_DNA"/>
</dbReference>
<dbReference type="Proteomes" id="UP000677228">
    <property type="component" value="Unassembled WGS sequence"/>
</dbReference>
<evidence type="ECO:0000313" key="2">
    <source>
        <dbReference type="EMBL" id="CAF4432536.1"/>
    </source>
</evidence>
<accession>A0A8S2G2C7</accession>
<evidence type="ECO:0000313" key="1">
    <source>
        <dbReference type="EMBL" id="CAF1616073.1"/>
    </source>
</evidence>
<name>A0A8S2G2C7_9BILA</name>
<reference evidence="1" key="1">
    <citation type="submission" date="2021-02" db="EMBL/GenBank/DDBJ databases">
        <authorList>
            <person name="Nowell W R."/>
        </authorList>
    </citation>
    <scope>NUCLEOTIDE SEQUENCE</scope>
</reference>
<sequence length="40" mass="4766">RDLWFNELLEGEQLDNEVTFNEEAVRFEDNADILEVRVVV</sequence>
<feature type="non-terminal residue" evidence="1">
    <location>
        <position position="1"/>
    </location>
</feature>
<comment type="caution">
    <text evidence="1">The sequence shown here is derived from an EMBL/GenBank/DDBJ whole genome shotgun (WGS) entry which is preliminary data.</text>
</comment>